<evidence type="ECO:0000313" key="1">
    <source>
        <dbReference type="EMBL" id="CAG8539678.1"/>
    </source>
</evidence>
<sequence length="721" mass="79478">MASMHRADARRGARADRRHDLQAPYGPKPTQKKVRHFGSHDEDVDMTSDADSDDGPPAPGAWSAYPAYYTTSSSSENSTSGNEEGSATSAPSNSSSPVTSSNRNLHPQRSNTQQAFENVTSVSNAPGASQPKDSVAVTVHASTSSQASENTQNVHESVQQQVANFLLSKGNAPLTLKEFEQIRNTLRSMVHKDGNTTQHLNSKPLEESSQTTGKTDDPSKQRANVSEADDQSSPAVTSNGLPPFRLGESDGTPPPETSDPPSADTSQLLSDEEREEAEYRARLEQRSNELRQLLNIDEIYEPGAWEELIRYKGVKCMSKGSDAFFLTHLPLVPGSFSTQKEQVDHSDQEVIDDSQTNTTEAEEEGVKKVKDPNEQGYTPEEIMVNPYERISAFKGRKRRPMSYYLKNGKQPNTSRQGQSKSTVPTEHHQDTQRGAATEGPMAAPTIGGQVAHSALGALHSLTTLNHNVPKSWVSAPTRDPPPEVSKGTTDKGRQFESLGKRKSTFLMIESEGQVLDGPNERKTKRRRPSADDNEMEVEEDENLQNVQVVGDMIDETPEPPVPPPIQVSPPKKASQRRRPSIRPPDGIRPKHFQHSPINPSPLRFMSKLTPDSPETPPAEIIPEADPQDQAGITEDGIPAYRFLGSLYRLSGVGPQRTSRAMMTAKQKAVGFKPYYLPDFLIVKGKHPHYEPLAPPDDLYRLLKHYRSKRPSPNLPVNPRDL</sequence>
<proteinExistence type="predicted"/>
<feature type="non-terminal residue" evidence="1">
    <location>
        <position position="721"/>
    </location>
</feature>
<organism evidence="1 2">
    <name type="scientific">Acaulospora colombiana</name>
    <dbReference type="NCBI Taxonomy" id="27376"/>
    <lineage>
        <taxon>Eukaryota</taxon>
        <taxon>Fungi</taxon>
        <taxon>Fungi incertae sedis</taxon>
        <taxon>Mucoromycota</taxon>
        <taxon>Glomeromycotina</taxon>
        <taxon>Glomeromycetes</taxon>
        <taxon>Diversisporales</taxon>
        <taxon>Acaulosporaceae</taxon>
        <taxon>Acaulospora</taxon>
    </lineage>
</organism>
<protein>
    <submittedName>
        <fullName evidence="1">11156_t:CDS:1</fullName>
    </submittedName>
</protein>
<accession>A0ACA9LQC7</accession>
<evidence type="ECO:0000313" key="2">
    <source>
        <dbReference type="Proteomes" id="UP000789525"/>
    </source>
</evidence>
<dbReference type="Proteomes" id="UP000789525">
    <property type="component" value="Unassembled WGS sequence"/>
</dbReference>
<dbReference type="EMBL" id="CAJVPT010007265">
    <property type="protein sequence ID" value="CAG8539678.1"/>
    <property type="molecule type" value="Genomic_DNA"/>
</dbReference>
<keyword evidence="2" id="KW-1185">Reference proteome</keyword>
<comment type="caution">
    <text evidence="1">The sequence shown here is derived from an EMBL/GenBank/DDBJ whole genome shotgun (WGS) entry which is preliminary data.</text>
</comment>
<name>A0ACA9LQC7_9GLOM</name>
<gene>
    <name evidence="1" type="ORF">ACOLOM_LOCUS4422</name>
</gene>
<reference evidence="1" key="1">
    <citation type="submission" date="2021-06" db="EMBL/GenBank/DDBJ databases">
        <authorList>
            <person name="Kallberg Y."/>
            <person name="Tangrot J."/>
            <person name="Rosling A."/>
        </authorList>
    </citation>
    <scope>NUCLEOTIDE SEQUENCE</scope>
    <source>
        <strain evidence="1">CL356</strain>
    </source>
</reference>